<name>A0ABQ9VW07_SAGOE</name>
<dbReference type="InterPro" id="IPR046357">
    <property type="entry name" value="PPIase_dom_sf"/>
</dbReference>
<dbReference type="Gene3D" id="3.10.50.40">
    <property type="match status" value="2"/>
</dbReference>
<dbReference type="EMBL" id="JASSZA010000004">
    <property type="protein sequence ID" value="KAK2113579.1"/>
    <property type="molecule type" value="Genomic_DNA"/>
</dbReference>
<gene>
    <name evidence="8" type="primary">FKBP5_2</name>
    <name evidence="8" type="ORF">P7K49_007845</name>
</gene>
<evidence type="ECO:0000256" key="3">
    <source>
        <dbReference type="ARBA" id="ARBA00023110"/>
    </source>
</evidence>
<evidence type="ECO:0000313" key="9">
    <source>
        <dbReference type="Proteomes" id="UP001266305"/>
    </source>
</evidence>
<evidence type="ECO:0000256" key="4">
    <source>
        <dbReference type="ARBA" id="ARBA00023235"/>
    </source>
</evidence>
<dbReference type="PANTHER" id="PTHR10516:SF26">
    <property type="entry name" value="PEPTIDYL-PROLYL CIS-TRANS ISOMERASE FKBP5"/>
    <property type="match status" value="1"/>
</dbReference>
<proteinExistence type="predicted"/>
<evidence type="ECO:0000256" key="2">
    <source>
        <dbReference type="ARBA" id="ARBA00013194"/>
    </source>
</evidence>
<feature type="region of interest" description="Disordered" evidence="6">
    <location>
        <begin position="1"/>
        <end position="28"/>
    </location>
</feature>
<evidence type="ECO:0000256" key="5">
    <source>
        <dbReference type="PROSITE-ProRule" id="PRU00277"/>
    </source>
</evidence>
<reference evidence="8 9" key="1">
    <citation type="submission" date="2023-05" db="EMBL/GenBank/DDBJ databases">
        <title>B98-5 Cell Line De Novo Hybrid Assembly: An Optical Mapping Approach.</title>
        <authorList>
            <person name="Kananen K."/>
            <person name="Auerbach J.A."/>
            <person name="Kautto E."/>
            <person name="Blachly J.S."/>
        </authorList>
    </citation>
    <scope>NUCLEOTIDE SEQUENCE [LARGE SCALE GENOMIC DNA]</scope>
    <source>
        <strain evidence="8">B95-8</strain>
        <tissue evidence="8">Cell line</tissue>
    </source>
</reference>
<keyword evidence="9" id="KW-1185">Reference proteome</keyword>
<feature type="domain" description="PPIase FKBP-type" evidence="7">
    <location>
        <begin position="187"/>
        <end position="245"/>
    </location>
</feature>
<dbReference type="Proteomes" id="UP001266305">
    <property type="component" value="Unassembled WGS sequence"/>
</dbReference>
<dbReference type="EC" id="5.2.1.8" evidence="2 5"/>
<comment type="catalytic activity">
    <reaction evidence="1 5">
        <text>[protein]-peptidylproline (omega=180) = [protein]-peptidylproline (omega=0)</text>
        <dbReference type="Rhea" id="RHEA:16237"/>
        <dbReference type="Rhea" id="RHEA-COMP:10747"/>
        <dbReference type="Rhea" id="RHEA-COMP:10748"/>
        <dbReference type="ChEBI" id="CHEBI:83833"/>
        <dbReference type="ChEBI" id="CHEBI:83834"/>
        <dbReference type="EC" id="5.2.1.8"/>
    </reaction>
</comment>
<keyword evidence="3 5" id="KW-0697">Rotamase</keyword>
<sequence>MTTDEGAKSSRENPAATVAEQGEDVTSKKDRGVLKIVKRVGHGEETPMIGDKVYVHYNGKLSNGKKFDSSHDRNEPFVFSIGKGQVIKAWDIGVSTMKKGEICHLLCKPEYAYGATGSLPKIPSNATLFFEASMCVMLLCQHLLYSRNGFEATVELLDFKGEDLLEDGGIIRRTKRRGEGYSNPNEGARVQIHLEGRCGGRVFDCRDVAFTVGEGEDHDIPIGIDKALEKMQREEQCILHLGPRYLQANNFLCNTEVRIGAARIAWRELPPPQDNVRHTTTATEEWDN</sequence>
<evidence type="ECO:0000313" key="8">
    <source>
        <dbReference type="EMBL" id="KAK2113579.1"/>
    </source>
</evidence>
<evidence type="ECO:0000256" key="1">
    <source>
        <dbReference type="ARBA" id="ARBA00000971"/>
    </source>
</evidence>
<keyword evidence="4 5" id="KW-0413">Isomerase</keyword>
<comment type="caution">
    <text evidence="8">The sequence shown here is derived from an EMBL/GenBank/DDBJ whole genome shotgun (WGS) entry which is preliminary data.</text>
</comment>
<evidence type="ECO:0000259" key="7">
    <source>
        <dbReference type="PROSITE" id="PS50059"/>
    </source>
</evidence>
<feature type="domain" description="PPIase FKBP-type" evidence="7">
    <location>
        <begin position="50"/>
        <end position="138"/>
    </location>
</feature>
<evidence type="ECO:0000256" key="6">
    <source>
        <dbReference type="SAM" id="MobiDB-lite"/>
    </source>
</evidence>
<accession>A0ABQ9VW07</accession>
<dbReference type="PROSITE" id="PS50059">
    <property type="entry name" value="FKBP_PPIASE"/>
    <property type="match status" value="2"/>
</dbReference>
<dbReference type="InterPro" id="IPR001179">
    <property type="entry name" value="PPIase_FKBP_dom"/>
</dbReference>
<dbReference type="SUPFAM" id="SSF54534">
    <property type="entry name" value="FKBP-like"/>
    <property type="match status" value="2"/>
</dbReference>
<dbReference type="Pfam" id="PF00254">
    <property type="entry name" value="FKBP_C"/>
    <property type="match status" value="2"/>
</dbReference>
<organism evidence="8 9">
    <name type="scientific">Saguinus oedipus</name>
    <name type="common">Cotton-top tamarin</name>
    <name type="synonym">Oedipomidas oedipus</name>
    <dbReference type="NCBI Taxonomy" id="9490"/>
    <lineage>
        <taxon>Eukaryota</taxon>
        <taxon>Metazoa</taxon>
        <taxon>Chordata</taxon>
        <taxon>Craniata</taxon>
        <taxon>Vertebrata</taxon>
        <taxon>Euteleostomi</taxon>
        <taxon>Mammalia</taxon>
        <taxon>Eutheria</taxon>
        <taxon>Euarchontoglires</taxon>
        <taxon>Primates</taxon>
        <taxon>Haplorrhini</taxon>
        <taxon>Platyrrhini</taxon>
        <taxon>Cebidae</taxon>
        <taxon>Callitrichinae</taxon>
        <taxon>Saguinus</taxon>
    </lineage>
</organism>
<protein>
    <recommendedName>
        <fullName evidence="2 5">peptidylprolyl isomerase</fullName>
        <ecNumber evidence="2 5">5.2.1.8</ecNumber>
    </recommendedName>
</protein>
<feature type="compositionally biased region" description="Basic and acidic residues" evidence="6">
    <location>
        <begin position="1"/>
        <end position="11"/>
    </location>
</feature>
<dbReference type="InterPro" id="IPR050689">
    <property type="entry name" value="FKBP-type_PPIase"/>
</dbReference>
<dbReference type="PANTHER" id="PTHR10516">
    <property type="entry name" value="PEPTIDYL-PROLYL CIS-TRANS ISOMERASE"/>
    <property type="match status" value="1"/>
</dbReference>